<comment type="caution">
    <text evidence="8">The sequence shown here is derived from an EMBL/GenBank/DDBJ whole genome shotgun (WGS) entry which is preliminary data.</text>
</comment>
<evidence type="ECO:0000256" key="2">
    <source>
        <dbReference type="ARBA" id="ARBA00010787"/>
    </source>
</evidence>
<evidence type="ECO:0000256" key="5">
    <source>
        <dbReference type="ARBA" id="ARBA00023128"/>
    </source>
</evidence>
<comment type="function">
    <text evidence="7">Mitochondrial mRNA stabilization factor.</text>
</comment>
<dbReference type="OrthoDB" id="107372at2759"/>
<dbReference type="Proteomes" id="UP001152885">
    <property type="component" value="Unassembled WGS sequence"/>
</dbReference>
<keyword evidence="4 7" id="KW-0809">Transit peptide</keyword>
<keyword evidence="6 7" id="KW-0472">Membrane</keyword>
<dbReference type="Pfam" id="PF02410">
    <property type="entry name" value="RsfS"/>
    <property type="match status" value="1"/>
</dbReference>
<dbReference type="PANTHER" id="PTHR28087">
    <property type="entry name" value="ATPASE SYNTHESIS PROTEIN 25, MITOCHONDRIAL"/>
    <property type="match status" value="1"/>
</dbReference>
<evidence type="ECO:0000256" key="3">
    <source>
        <dbReference type="ARBA" id="ARBA00022792"/>
    </source>
</evidence>
<gene>
    <name evidence="8" type="ORF">CANVERA_P0549</name>
</gene>
<dbReference type="InterPro" id="IPR040152">
    <property type="entry name" value="Atp25"/>
</dbReference>
<evidence type="ECO:0000256" key="4">
    <source>
        <dbReference type="ARBA" id="ARBA00022946"/>
    </source>
</evidence>
<dbReference type="AlphaFoldDB" id="A0A9W4XBF2"/>
<dbReference type="InterPro" id="IPR043519">
    <property type="entry name" value="NT_sf"/>
</dbReference>
<evidence type="ECO:0000256" key="6">
    <source>
        <dbReference type="ARBA" id="ARBA00023136"/>
    </source>
</evidence>
<protein>
    <recommendedName>
        <fullName evidence="7">ATPase synthesis protein 25</fullName>
    </recommendedName>
</protein>
<dbReference type="EMBL" id="CANTUO010000001">
    <property type="protein sequence ID" value="CAI5756031.1"/>
    <property type="molecule type" value="Genomic_DNA"/>
</dbReference>
<evidence type="ECO:0000313" key="8">
    <source>
        <dbReference type="EMBL" id="CAI5756031.1"/>
    </source>
</evidence>
<dbReference type="GO" id="GO:0140053">
    <property type="term" value="P:mitochondrial gene expression"/>
    <property type="evidence" value="ECO:0007669"/>
    <property type="project" value="UniProtKB-UniRule"/>
</dbReference>
<dbReference type="PANTHER" id="PTHR28087:SF1">
    <property type="entry name" value="ATPASE SYNTHESIS PROTEIN 25, MITOCHONDRIAL"/>
    <property type="match status" value="1"/>
</dbReference>
<sequence>MIRQTRLLKNVNIRSLNLVLYNGFHSAKHCYQEINIPWYLREENQPKIESINSIELPTIPPNSPNSMKDIINLIVKDYGLTDLLIIDLSTLPFSHPKHPNNQNNENWVIISTGKSERHIYKTAYELKHYMKSNHRIKTKIEGMVSNSMSPVLRRRLAKRAKKGMPSTYSDYGILANTWVRCDLNDVVLHILSPERRLELKLEEIYGEESQDVPINQVHTSIDSDNIFHGIRQFHTTTKRSLNMIYDKFLNSSQENIEAYKIEFDSKFTGNSIEEHDLKFQIYKIINLLNEHLVGDHELESVIFNKYESLNLILNEDINWNNQIISDTIKYMELLIDLYLTPKENMSKLSLFLSKILKFRSDEINLYSIDKFQSLLWALSITNHGLTSSDVENLIQNHKPDFTPIKLTSTEQDIQVIQNTRKLIKDYNLANNGVFPIWLRELIMLSYGNLKINYYGKSNWDLFWKEWNGIIENINGSNIAMIYWMRLIVYLTKLNNVDAVRYLAEKHWDDLGVGHSFTNDYKKGKLKDNEEMVLKKALNVLNEQHGQKSWFRNIKQFVDSK</sequence>
<dbReference type="GO" id="GO:0005743">
    <property type="term" value="C:mitochondrial inner membrane"/>
    <property type="evidence" value="ECO:0007669"/>
    <property type="project" value="UniProtKB-SubCell"/>
</dbReference>
<evidence type="ECO:0000256" key="7">
    <source>
        <dbReference type="RuleBase" id="RU367062"/>
    </source>
</evidence>
<keyword evidence="3 7" id="KW-0999">Mitochondrion inner membrane</keyword>
<organism evidence="8 9">
    <name type="scientific">Candida verbasci</name>
    <dbReference type="NCBI Taxonomy" id="1227364"/>
    <lineage>
        <taxon>Eukaryota</taxon>
        <taxon>Fungi</taxon>
        <taxon>Dikarya</taxon>
        <taxon>Ascomycota</taxon>
        <taxon>Saccharomycotina</taxon>
        <taxon>Pichiomycetes</taxon>
        <taxon>Debaryomycetaceae</taxon>
        <taxon>Candida/Lodderomyces clade</taxon>
        <taxon>Candida</taxon>
    </lineage>
</organism>
<evidence type="ECO:0000313" key="9">
    <source>
        <dbReference type="Proteomes" id="UP001152885"/>
    </source>
</evidence>
<evidence type="ECO:0000256" key="1">
    <source>
        <dbReference type="ARBA" id="ARBA00004443"/>
    </source>
</evidence>
<keyword evidence="5 7" id="KW-0496">Mitochondrion</keyword>
<proteinExistence type="inferred from homology"/>
<dbReference type="Gene3D" id="3.30.460.10">
    <property type="entry name" value="Beta Polymerase, domain 2"/>
    <property type="match status" value="1"/>
</dbReference>
<reference evidence="8" key="1">
    <citation type="submission" date="2022-12" db="EMBL/GenBank/DDBJ databases">
        <authorList>
            <person name="Brejova B."/>
        </authorList>
    </citation>
    <scope>NUCLEOTIDE SEQUENCE</scope>
</reference>
<accession>A0A9W4XBF2</accession>
<keyword evidence="9" id="KW-1185">Reference proteome</keyword>
<comment type="similarity">
    <text evidence="2 7">Belongs to the ATP25 family.</text>
</comment>
<dbReference type="GO" id="GO:0048255">
    <property type="term" value="P:mRNA stabilization"/>
    <property type="evidence" value="ECO:0007669"/>
    <property type="project" value="TreeGrafter"/>
</dbReference>
<comment type="subcellular location">
    <subcellularLocation>
        <location evidence="1 7">Mitochondrion inner membrane</location>
        <topology evidence="1 7">Peripheral membrane protein</topology>
        <orientation evidence="1 7">Matrix side</orientation>
    </subcellularLocation>
</comment>
<name>A0A9W4XBF2_9ASCO</name>
<dbReference type="SUPFAM" id="SSF81301">
    <property type="entry name" value="Nucleotidyltransferase"/>
    <property type="match status" value="1"/>
</dbReference>